<gene>
    <name evidence="1" type="ORF">ACFSJT_19330</name>
</gene>
<accession>A0ABW5B3K8</accession>
<reference evidence="2" key="1">
    <citation type="journal article" date="2019" name="Int. J. Syst. Evol. Microbiol.">
        <title>The Global Catalogue of Microorganisms (GCM) 10K type strain sequencing project: providing services to taxonomists for standard genome sequencing and annotation.</title>
        <authorList>
            <consortium name="The Broad Institute Genomics Platform"/>
            <consortium name="The Broad Institute Genome Sequencing Center for Infectious Disease"/>
            <person name="Wu L."/>
            <person name="Ma J."/>
        </authorList>
    </citation>
    <scope>NUCLEOTIDE SEQUENCE [LARGE SCALE GENOMIC DNA]</scope>
    <source>
        <strain evidence="2">DT92</strain>
    </source>
</reference>
<evidence type="ECO:0000313" key="2">
    <source>
        <dbReference type="Proteomes" id="UP001597344"/>
    </source>
</evidence>
<organism evidence="1 2">
    <name type="scientific">Aquimarina celericrescens</name>
    <dbReference type="NCBI Taxonomy" id="1964542"/>
    <lineage>
        <taxon>Bacteria</taxon>
        <taxon>Pseudomonadati</taxon>
        <taxon>Bacteroidota</taxon>
        <taxon>Flavobacteriia</taxon>
        <taxon>Flavobacteriales</taxon>
        <taxon>Flavobacteriaceae</taxon>
        <taxon>Aquimarina</taxon>
    </lineage>
</organism>
<dbReference type="Proteomes" id="UP001597344">
    <property type="component" value="Unassembled WGS sequence"/>
</dbReference>
<comment type="caution">
    <text evidence="1">The sequence shown here is derived from an EMBL/GenBank/DDBJ whole genome shotgun (WGS) entry which is preliminary data.</text>
</comment>
<dbReference type="RefSeq" id="WP_378321986.1">
    <property type="nucleotide sequence ID" value="NZ_JBHUHY010000033.1"/>
</dbReference>
<name>A0ABW5B3K8_9FLAO</name>
<proteinExistence type="predicted"/>
<evidence type="ECO:0008006" key="3">
    <source>
        <dbReference type="Google" id="ProtNLM"/>
    </source>
</evidence>
<protein>
    <recommendedName>
        <fullName evidence="3">Bacteriocin</fullName>
    </recommendedName>
</protein>
<evidence type="ECO:0000313" key="1">
    <source>
        <dbReference type="EMBL" id="MFD2188962.1"/>
    </source>
</evidence>
<sequence length="64" mass="7181">MLKSISSIKGVKHFSRLEQKNIKGGFNNDDYGVCKTPYSFLCGIPNHICCNQMCVLETHPACNF</sequence>
<dbReference type="EMBL" id="JBHUHY010000033">
    <property type="protein sequence ID" value="MFD2188962.1"/>
    <property type="molecule type" value="Genomic_DNA"/>
</dbReference>
<keyword evidence="2" id="KW-1185">Reference proteome</keyword>